<evidence type="ECO:0000313" key="3">
    <source>
        <dbReference type="EMBL" id="CAK9876719.1"/>
    </source>
</evidence>
<feature type="compositionally biased region" description="Basic residues" evidence="2">
    <location>
        <begin position="242"/>
        <end position="259"/>
    </location>
</feature>
<organism evidence="3 4">
    <name type="scientific">Sphagnum jensenii</name>
    <dbReference type="NCBI Taxonomy" id="128206"/>
    <lineage>
        <taxon>Eukaryota</taxon>
        <taxon>Viridiplantae</taxon>
        <taxon>Streptophyta</taxon>
        <taxon>Embryophyta</taxon>
        <taxon>Bryophyta</taxon>
        <taxon>Sphagnophytina</taxon>
        <taxon>Sphagnopsida</taxon>
        <taxon>Sphagnales</taxon>
        <taxon>Sphagnaceae</taxon>
        <taxon>Sphagnum</taxon>
    </lineage>
</organism>
<name>A0ABP1BLT8_9BRYO</name>
<dbReference type="PANTHER" id="PTHR34484:SF2">
    <property type="entry name" value="OS02G0832600 PROTEIN"/>
    <property type="match status" value="1"/>
</dbReference>
<evidence type="ECO:0000313" key="4">
    <source>
        <dbReference type="Proteomes" id="UP001497522"/>
    </source>
</evidence>
<protein>
    <submittedName>
        <fullName evidence="3">Uncharacterized protein</fullName>
    </submittedName>
</protein>
<keyword evidence="1" id="KW-0175">Coiled coil</keyword>
<feature type="region of interest" description="Disordered" evidence="2">
    <location>
        <begin position="341"/>
        <end position="371"/>
    </location>
</feature>
<feature type="region of interest" description="Disordered" evidence="2">
    <location>
        <begin position="28"/>
        <end position="52"/>
    </location>
</feature>
<dbReference type="EMBL" id="OZ023706">
    <property type="protein sequence ID" value="CAK9876719.1"/>
    <property type="molecule type" value="Genomic_DNA"/>
</dbReference>
<feature type="coiled-coil region" evidence="1">
    <location>
        <begin position="405"/>
        <end position="446"/>
    </location>
</feature>
<gene>
    <name evidence="3" type="ORF">CSSPJE1EN2_LOCUS18761</name>
</gene>
<dbReference type="Proteomes" id="UP001497522">
    <property type="component" value="Chromosome 5"/>
</dbReference>
<evidence type="ECO:0000256" key="2">
    <source>
        <dbReference type="SAM" id="MobiDB-lite"/>
    </source>
</evidence>
<proteinExistence type="predicted"/>
<feature type="compositionally biased region" description="Low complexity" evidence="2">
    <location>
        <begin position="341"/>
        <end position="350"/>
    </location>
</feature>
<feature type="region of interest" description="Disordered" evidence="2">
    <location>
        <begin position="234"/>
        <end position="268"/>
    </location>
</feature>
<evidence type="ECO:0000256" key="1">
    <source>
        <dbReference type="SAM" id="Coils"/>
    </source>
</evidence>
<accession>A0ABP1BLT8</accession>
<reference evidence="3" key="1">
    <citation type="submission" date="2024-03" db="EMBL/GenBank/DDBJ databases">
        <authorList>
            <consortium name="ELIXIR-Norway"/>
            <consortium name="Elixir Norway"/>
        </authorList>
    </citation>
    <scope>NUCLEOTIDE SEQUENCE</scope>
</reference>
<sequence length="570" mass="63868">MLYTVIIRRPNETTGLPGLRTLLQVMNDSRRRTNERTNERGVLPPRPPISAGSPSITPGGFWASMYVKNPVAYVAAPERVHLGRQISSGSLSSAVRSAEACTRSHRTLTGLERRDRRSPACPNSFGLRLFRFVYVLSSRASRFVVYKGASKSSIDRFSDSTIVLEVDTVVQMEFLRRPVEHWSGYSLEGVAPFLGYGGDGVSSFKRKWDADGLKHIQKYGKKFKREQGQRQWYDTPSLKDLPRKKRNPFPRSRRSRRSRMQVPRTVPRAPFNDSSFLMKVRRAGGLEALVSPSPATSSRAAYRREDEGMVVEPPVAEPLGVGDGYGSMTGLIHLRAATADDGVSSSTTVDESSDIDCMPQEEESSSLLSELDSVRKLEQRLDRDVSRFEMTLPSLSSEDNHNGAAESLEERVVRRDRDIAFLEDENLRLKERLFLMQQEVNEYQKRLLTARGGSHHDKEEVGELCVASGAQMWEQSGYGVYPTHRFQEQSGCGVHLLSLISCHFMTQSVGLDACMVGSDLANLVLCFTTWILRYLLLPGLPMTLSGLWPLIFAAMTTEALTWRLSGYLKG</sequence>
<keyword evidence="4" id="KW-1185">Reference proteome</keyword>
<feature type="compositionally biased region" description="Basic and acidic residues" evidence="2">
    <location>
        <begin position="28"/>
        <end position="39"/>
    </location>
</feature>
<feature type="compositionally biased region" description="Acidic residues" evidence="2">
    <location>
        <begin position="351"/>
        <end position="364"/>
    </location>
</feature>
<dbReference type="PANTHER" id="PTHR34484">
    <property type="entry name" value="OS02G0832600 PROTEIN"/>
    <property type="match status" value="1"/>
</dbReference>